<evidence type="ECO:0000313" key="8">
    <source>
        <dbReference type="Proteomes" id="UP000321820"/>
    </source>
</evidence>
<name>A0A5B9EC93_9BACT</name>
<gene>
    <name evidence="7" type="ORF">FTW19_18500</name>
</gene>
<dbReference type="Pfam" id="PF00691">
    <property type="entry name" value="OmpA"/>
    <property type="match status" value="1"/>
</dbReference>
<organism evidence="7 8">
    <name type="scientific">Terriglobus albidus</name>
    <dbReference type="NCBI Taxonomy" id="1592106"/>
    <lineage>
        <taxon>Bacteria</taxon>
        <taxon>Pseudomonadati</taxon>
        <taxon>Acidobacteriota</taxon>
        <taxon>Terriglobia</taxon>
        <taxon>Terriglobales</taxon>
        <taxon>Acidobacteriaceae</taxon>
        <taxon>Terriglobus</taxon>
    </lineage>
</organism>
<dbReference type="GO" id="GO:0009279">
    <property type="term" value="C:cell outer membrane"/>
    <property type="evidence" value="ECO:0007669"/>
    <property type="project" value="UniProtKB-SubCell"/>
</dbReference>
<dbReference type="PROSITE" id="PS51123">
    <property type="entry name" value="OMPA_2"/>
    <property type="match status" value="1"/>
</dbReference>
<feature type="transmembrane region" description="Helical" evidence="5">
    <location>
        <begin position="12"/>
        <end position="31"/>
    </location>
</feature>
<dbReference type="OrthoDB" id="5525824at2"/>
<dbReference type="InterPro" id="IPR006664">
    <property type="entry name" value="OMP_bac"/>
</dbReference>
<keyword evidence="5" id="KW-1133">Transmembrane helix</keyword>
<dbReference type="PANTHER" id="PTHR30329:SF21">
    <property type="entry name" value="LIPOPROTEIN YIAD-RELATED"/>
    <property type="match status" value="1"/>
</dbReference>
<evidence type="ECO:0000256" key="3">
    <source>
        <dbReference type="ARBA" id="ARBA00023237"/>
    </source>
</evidence>
<evidence type="ECO:0000256" key="4">
    <source>
        <dbReference type="PROSITE-ProRule" id="PRU00473"/>
    </source>
</evidence>
<evidence type="ECO:0000259" key="6">
    <source>
        <dbReference type="PROSITE" id="PS51123"/>
    </source>
</evidence>
<dbReference type="Gene3D" id="3.30.1330.60">
    <property type="entry name" value="OmpA-like domain"/>
    <property type="match status" value="1"/>
</dbReference>
<dbReference type="EMBL" id="CP042806">
    <property type="protein sequence ID" value="QEE29798.1"/>
    <property type="molecule type" value="Genomic_DNA"/>
</dbReference>
<keyword evidence="3" id="KW-0998">Cell outer membrane</keyword>
<evidence type="ECO:0000313" key="7">
    <source>
        <dbReference type="EMBL" id="QEE29798.1"/>
    </source>
</evidence>
<reference evidence="7 8" key="1">
    <citation type="submission" date="2019-08" db="EMBL/GenBank/DDBJ databases">
        <title>Complete genome sequence of Terriglobus albidus strain ORNL.</title>
        <authorList>
            <person name="Podar M."/>
        </authorList>
    </citation>
    <scope>NUCLEOTIDE SEQUENCE [LARGE SCALE GENOMIC DNA]</scope>
    <source>
        <strain evidence="7 8">ORNL</strain>
    </source>
</reference>
<dbReference type="RefSeq" id="WP_147649068.1">
    <property type="nucleotide sequence ID" value="NZ_CP042806.1"/>
</dbReference>
<keyword evidence="8" id="KW-1185">Reference proteome</keyword>
<proteinExistence type="predicted"/>
<protein>
    <submittedName>
        <fullName evidence="7">OmpA family protein</fullName>
    </submittedName>
</protein>
<dbReference type="PROSITE" id="PS51257">
    <property type="entry name" value="PROKAR_LIPOPROTEIN"/>
    <property type="match status" value="1"/>
</dbReference>
<dbReference type="SUPFAM" id="SSF103088">
    <property type="entry name" value="OmpA-like"/>
    <property type="match status" value="1"/>
</dbReference>
<dbReference type="Proteomes" id="UP000321820">
    <property type="component" value="Chromosome"/>
</dbReference>
<accession>A0A5B9EC93</accession>
<evidence type="ECO:0000256" key="1">
    <source>
        <dbReference type="ARBA" id="ARBA00004442"/>
    </source>
</evidence>
<dbReference type="InterPro" id="IPR006665">
    <property type="entry name" value="OmpA-like"/>
</dbReference>
<dbReference type="CDD" id="cd07185">
    <property type="entry name" value="OmpA_C-like"/>
    <property type="match status" value="1"/>
</dbReference>
<dbReference type="KEGG" id="talb:FTW19_18500"/>
<comment type="subcellular location">
    <subcellularLocation>
        <location evidence="1">Cell outer membrane</location>
    </subcellularLocation>
</comment>
<evidence type="ECO:0000256" key="2">
    <source>
        <dbReference type="ARBA" id="ARBA00023136"/>
    </source>
</evidence>
<sequence length="250" mass="26679">MTNDFRLARKNLGAAIATTVAAAGILFLTVGCSTKNYVRSQTAPLIQNTNDLDAKTAQDHRTILDTDQRAQAGIARAQGAADTADQHAMAAGTAADSAGKSAQEAYNRVDSLTGVVANLDHYTPLADVTVTFGFDKATLTASDKKDLDSFAAKLDGARHYILEVTGGTDSTGDPQYNYDLSQRRADAVVNYLQTKYNVAPHKFYLIGIGKDQEVASNKTAAGRKQNRRVAVRLMSNMKDEADTSAPSGTK</sequence>
<dbReference type="PRINTS" id="PR01021">
    <property type="entry name" value="OMPADOMAIN"/>
</dbReference>
<dbReference type="InterPro" id="IPR036737">
    <property type="entry name" value="OmpA-like_sf"/>
</dbReference>
<dbReference type="PANTHER" id="PTHR30329">
    <property type="entry name" value="STATOR ELEMENT OF FLAGELLAR MOTOR COMPLEX"/>
    <property type="match status" value="1"/>
</dbReference>
<feature type="domain" description="OmpA-like" evidence="6">
    <location>
        <begin position="119"/>
        <end position="237"/>
    </location>
</feature>
<dbReference type="AlphaFoldDB" id="A0A5B9EC93"/>
<dbReference type="InterPro" id="IPR050330">
    <property type="entry name" value="Bact_OuterMem_StrucFunc"/>
</dbReference>
<evidence type="ECO:0000256" key="5">
    <source>
        <dbReference type="SAM" id="Phobius"/>
    </source>
</evidence>
<keyword evidence="5" id="KW-0812">Transmembrane</keyword>
<keyword evidence="2 4" id="KW-0472">Membrane</keyword>